<sequence length="293" mass="30978">DRHRDSAGRRSPGARRLADPARPARPGVRTPFQRRRGAARPGHHRRRGRGRRGRVRPAGQRPPLSRLRAGRLVPRRAGAGGGARPAAARRGVRGGGRGNHRRLAQAGPPGDRGGRGARRRRADPRHLLHPGQPRAPDPRDDLVADGHHQRHGGRPAAVRPGGARGVAGAGRVRVRGPQRRVRLALHLPRDEHVHRHDALRPPAVHRAAGAEAPSAASLALAGRAGPVLRAGDRVAPPCAGRRPGYGPRADPLHRHARRAGGGVLGRAADGARQAQASRAAEEEEDAAIDGGGV</sequence>
<protein>
    <submittedName>
        <fullName evidence="2">Uncharacterized protein</fullName>
    </submittedName>
</protein>
<feature type="compositionally biased region" description="Low complexity" evidence="1">
    <location>
        <begin position="265"/>
        <end position="278"/>
    </location>
</feature>
<dbReference type="AlphaFoldDB" id="A0A6J4N8W8"/>
<proteinExistence type="predicted"/>
<reference evidence="2" key="1">
    <citation type="submission" date="2020-02" db="EMBL/GenBank/DDBJ databases">
        <authorList>
            <person name="Meier V. D."/>
        </authorList>
    </citation>
    <scope>NUCLEOTIDE SEQUENCE</scope>
    <source>
        <strain evidence="2">AVDCRST_MAG89</strain>
    </source>
</reference>
<gene>
    <name evidence="2" type="ORF">AVDCRST_MAG89-5098</name>
</gene>
<feature type="compositionally biased region" description="Low complexity" evidence="1">
    <location>
        <begin position="56"/>
        <end position="77"/>
    </location>
</feature>
<accession>A0A6J4N8W8</accession>
<feature type="compositionally biased region" description="Basic and acidic residues" evidence="1">
    <location>
        <begin position="136"/>
        <end position="147"/>
    </location>
</feature>
<dbReference type="EMBL" id="CADCTV010001074">
    <property type="protein sequence ID" value="CAA9377229.1"/>
    <property type="molecule type" value="Genomic_DNA"/>
</dbReference>
<organism evidence="2">
    <name type="scientific">uncultured Gemmatimonadota bacterium</name>
    <dbReference type="NCBI Taxonomy" id="203437"/>
    <lineage>
        <taxon>Bacteria</taxon>
        <taxon>Pseudomonadati</taxon>
        <taxon>Gemmatimonadota</taxon>
        <taxon>environmental samples</taxon>
    </lineage>
</organism>
<feature type="non-terminal residue" evidence="2">
    <location>
        <position position="1"/>
    </location>
</feature>
<evidence type="ECO:0000313" key="2">
    <source>
        <dbReference type="EMBL" id="CAA9377229.1"/>
    </source>
</evidence>
<feature type="compositionally biased region" description="Basic residues" evidence="1">
    <location>
        <begin position="32"/>
        <end position="55"/>
    </location>
</feature>
<name>A0A6J4N8W8_9BACT</name>
<feature type="region of interest" description="Disordered" evidence="1">
    <location>
        <begin position="229"/>
        <end position="293"/>
    </location>
</feature>
<evidence type="ECO:0000256" key="1">
    <source>
        <dbReference type="SAM" id="MobiDB-lite"/>
    </source>
</evidence>
<feature type="region of interest" description="Disordered" evidence="1">
    <location>
        <begin position="1"/>
        <end position="175"/>
    </location>
</feature>
<feature type="non-terminal residue" evidence="2">
    <location>
        <position position="293"/>
    </location>
</feature>